<feature type="region of interest" description="Disordered" evidence="1">
    <location>
        <begin position="1"/>
        <end position="34"/>
    </location>
</feature>
<evidence type="ECO:0000313" key="2">
    <source>
        <dbReference type="EMBL" id="KFG33523.1"/>
    </source>
</evidence>
<dbReference type="VEuPathDB" id="ToxoDB:TGP89_209780"/>
<protein>
    <submittedName>
        <fullName evidence="2">Uncharacterized protein</fullName>
    </submittedName>
</protein>
<gene>
    <name evidence="2" type="ORF">TGP89_209780</name>
</gene>
<evidence type="ECO:0000313" key="3">
    <source>
        <dbReference type="Proteomes" id="UP000028828"/>
    </source>
</evidence>
<feature type="region of interest" description="Disordered" evidence="1">
    <location>
        <begin position="63"/>
        <end position="166"/>
    </location>
</feature>
<proteinExistence type="predicted"/>
<dbReference type="EMBL" id="AEYI02001757">
    <property type="protein sequence ID" value="KFG33523.1"/>
    <property type="molecule type" value="Genomic_DNA"/>
</dbReference>
<dbReference type="Proteomes" id="UP000028828">
    <property type="component" value="Unassembled WGS sequence"/>
</dbReference>
<evidence type="ECO:0000256" key="1">
    <source>
        <dbReference type="SAM" id="MobiDB-lite"/>
    </source>
</evidence>
<organism evidence="2 3">
    <name type="scientific">Toxoplasma gondii p89</name>
    <dbReference type="NCBI Taxonomy" id="943119"/>
    <lineage>
        <taxon>Eukaryota</taxon>
        <taxon>Sar</taxon>
        <taxon>Alveolata</taxon>
        <taxon>Apicomplexa</taxon>
        <taxon>Conoidasida</taxon>
        <taxon>Coccidia</taxon>
        <taxon>Eucoccidiorida</taxon>
        <taxon>Eimeriorina</taxon>
        <taxon>Sarcocystidae</taxon>
        <taxon>Toxoplasma</taxon>
    </lineage>
</organism>
<sequence>MSETRMQTRPVGARPPWDGEENERRGGLQRPAALNGFDVDAVLLVRIDSCHQLTLPRDWKAAACKRSKVKKTNALPWSRRTVEAPQTGEEAEVESPRRKEEKERTNGRATDSEGRGTTHTEWKGEGKGCADGEKKRRREERGRRRQEERRQRRQTTGGGSQKPQNR</sequence>
<feature type="compositionally biased region" description="Basic and acidic residues" evidence="1">
    <location>
        <begin position="94"/>
        <end position="150"/>
    </location>
</feature>
<name>A0A086JN05_TOXGO</name>
<comment type="caution">
    <text evidence="2">The sequence shown here is derived from an EMBL/GenBank/DDBJ whole genome shotgun (WGS) entry which is preliminary data.</text>
</comment>
<dbReference type="AlphaFoldDB" id="A0A086JN05"/>
<accession>A0A086JN05</accession>
<reference evidence="2 3" key="1">
    <citation type="submission" date="2014-03" db="EMBL/GenBank/DDBJ databases">
        <authorList>
            <person name="Sibley D."/>
            <person name="Venepally P."/>
            <person name="Karamycheva S."/>
            <person name="Hadjithomas M."/>
            <person name="Khan A."/>
            <person name="Brunk B."/>
            <person name="Roos D."/>
            <person name="Caler E."/>
            <person name="Lorenzi H."/>
        </authorList>
    </citation>
    <scope>NUCLEOTIDE SEQUENCE [LARGE SCALE GENOMIC DNA]</scope>
    <source>
        <strain evidence="3">p89</strain>
    </source>
</reference>